<sequence length="168" mass="18519">MSQITAFATRTAFKRAAVAHKPSIAVCTPRFYASSTHENDPHLLETEKRRNLTGQQHKTSTTMEHAPGWNEYLASASEAAVKADGSDGTLEELQHRTVKHIKDRHHSNESPIASPREQATNTKRMADGEGFQAVYERDEVSGPLSGAVGTEYVEEHIEKVVKRPAAAK</sequence>
<evidence type="ECO:0000313" key="2">
    <source>
        <dbReference type="EMBL" id="PCH34298.1"/>
    </source>
</evidence>
<dbReference type="OMA" id="FYSSTMH"/>
<dbReference type="AlphaFoldDB" id="A0A2H3J9F1"/>
<keyword evidence="3" id="KW-1185">Reference proteome</keyword>
<proteinExistence type="predicted"/>
<accession>A0A2H3J9F1</accession>
<reference evidence="2 3" key="1">
    <citation type="journal article" date="2012" name="Science">
        <title>The Paleozoic origin of enzymatic lignin decomposition reconstructed from 31 fungal genomes.</title>
        <authorList>
            <person name="Floudas D."/>
            <person name="Binder M."/>
            <person name="Riley R."/>
            <person name="Barry K."/>
            <person name="Blanchette R.A."/>
            <person name="Henrissat B."/>
            <person name="Martinez A.T."/>
            <person name="Otillar R."/>
            <person name="Spatafora J.W."/>
            <person name="Yadav J.S."/>
            <person name="Aerts A."/>
            <person name="Benoit I."/>
            <person name="Boyd A."/>
            <person name="Carlson A."/>
            <person name="Copeland A."/>
            <person name="Coutinho P.M."/>
            <person name="de Vries R.P."/>
            <person name="Ferreira P."/>
            <person name="Findley K."/>
            <person name="Foster B."/>
            <person name="Gaskell J."/>
            <person name="Glotzer D."/>
            <person name="Gorecki P."/>
            <person name="Heitman J."/>
            <person name="Hesse C."/>
            <person name="Hori C."/>
            <person name="Igarashi K."/>
            <person name="Jurgens J.A."/>
            <person name="Kallen N."/>
            <person name="Kersten P."/>
            <person name="Kohler A."/>
            <person name="Kuees U."/>
            <person name="Kumar T.K.A."/>
            <person name="Kuo A."/>
            <person name="LaButti K."/>
            <person name="Larrondo L.F."/>
            <person name="Lindquist E."/>
            <person name="Ling A."/>
            <person name="Lombard V."/>
            <person name="Lucas S."/>
            <person name="Lundell T."/>
            <person name="Martin R."/>
            <person name="McLaughlin D.J."/>
            <person name="Morgenstern I."/>
            <person name="Morin E."/>
            <person name="Murat C."/>
            <person name="Nagy L.G."/>
            <person name="Nolan M."/>
            <person name="Ohm R.A."/>
            <person name="Patyshakuliyeva A."/>
            <person name="Rokas A."/>
            <person name="Ruiz-Duenas F.J."/>
            <person name="Sabat G."/>
            <person name="Salamov A."/>
            <person name="Samejima M."/>
            <person name="Schmutz J."/>
            <person name="Slot J.C."/>
            <person name="St John F."/>
            <person name="Stenlid J."/>
            <person name="Sun H."/>
            <person name="Sun S."/>
            <person name="Syed K."/>
            <person name="Tsang A."/>
            <person name="Wiebenga A."/>
            <person name="Young D."/>
            <person name="Pisabarro A."/>
            <person name="Eastwood D.C."/>
            <person name="Martin F."/>
            <person name="Cullen D."/>
            <person name="Grigoriev I.V."/>
            <person name="Hibbett D.S."/>
        </authorList>
    </citation>
    <scope>NUCLEOTIDE SEQUENCE [LARGE SCALE GENOMIC DNA]</scope>
    <source>
        <strain evidence="2 3">MD-104</strain>
    </source>
</reference>
<dbReference type="EMBL" id="KB467831">
    <property type="protein sequence ID" value="PCH34298.1"/>
    <property type="molecule type" value="Genomic_DNA"/>
</dbReference>
<organism evidence="2 3">
    <name type="scientific">Wolfiporia cocos (strain MD-104)</name>
    <name type="common">Brown rot fungus</name>
    <dbReference type="NCBI Taxonomy" id="742152"/>
    <lineage>
        <taxon>Eukaryota</taxon>
        <taxon>Fungi</taxon>
        <taxon>Dikarya</taxon>
        <taxon>Basidiomycota</taxon>
        <taxon>Agaricomycotina</taxon>
        <taxon>Agaricomycetes</taxon>
        <taxon>Polyporales</taxon>
        <taxon>Phaeolaceae</taxon>
        <taxon>Wolfiporia</taxon>
    </lineage>
</organism>
<evidence type="ECO:0000256" key="1">
    <source>
        <dbReference type="SAM" id="MobiDB-lite"/>
    </source>
</evidence>
<evidence type="ECO:0000313" key="3">
    <source>
        <dbReference type="Proteomes" id="UP000218811"/>
    </source>
</evidence>
<dbReference type="Proteomes" id="UP000218811">
    <property type="component" value="Unassembled WGS sequence"/>
</dbReference>
<gene>
    <name evidence="2" type="ORF">WOLCODRAFT_160764</name>
</gene>
<dbReference type="STRING" id="742152.A0A2H3J9F1"/>
<name>A0A2H3J9F1_WOLCO</name>
<protein>
    <submittedName>
        <fullName evidence="2">Uncharacterized protein</fullName>
    </submittedName>
</protein>
<dbReference type="OrthoDB" id="529205at2759"/>
<feature type="region of interest" description="Disordered" evidence="1">
    <location>
        <begin position="100"/>
        <end position="124"/>
    </location>
</feature>